<dbReference type="EMBL" id="BART01032621">
    <property type="protein sequence ID" value="GAH12921.1"/>
    <property type="molecule type" value="Genomic_DNA"/>
</dbReference>
<dbReference type="AlphaFoldDB" id="X1CWP4"/>
<evidence type="ECO:0000313" key="3">
    <source>
        <dbReference type="EMBL" id="GAH12921.1"/>
    </source>
</evidence>
<evidence type="ECO:0008006" key="4">
    <source>
        <dbReference type="Google" id="ProtNLM"/>
    </source>
</evidence>
<evidence type="ECO:0000256" key="1">
    <source>
        <dbReference type="ARBA" id="ARBA00022676"/>
    </source>
</evidence>
<dbReference type="Pfam" id="PF03808">
    <property type="entry name" value="Glyco_tran_WecG"/>
    <property type="match status" value="1"/>
</dbReference>
<organism evidence="3">
    <name type="scientific">marine sediment metagenome</name>
    <dbReference type="NCBI Taxonomy" id="412755"/>
    <lineage>
        <taxon>unclassified sequences</taxon>
        <taxon>metagenomes</taxon>
        <taxon>ecological metagenomes</taxon>
    </lineage>
</organism>
<dbReference type="NCBIfam" id="TIGR00696">
    <property type="entry name" value="wecG_tagA_cpsF"/>
    <property type="match status" value="1"/>
</dbReference>
<name>X1CWP4_9ZZZZ</name>
<gene>
    <name evidence="3" type="ORF">S01H4_56318</name>
</gene>
<sequence length="174" mass="20592">SIDSMPFLKWARAFYNKESDRFYAPDLLLEISSKAKEKNYTFFFFGGYPDAPDKMETYLGNHYDGIQVVGKYSPPFRDLTAEEEQEIINMINDVNPDFLWIGLGSPKQDVWIHDRKDNFKGSIIIPSGATFDFFSGRIKQAPEWIRDIGFEWLYRLTQDFPRLWKRYTIYNLIK</sequence>
<dbReference type="PANTHER" id="PTHR34136">
    <property type="match status" value="1"/>
</dbReference>
<evidence type="ECO:0000256" key="2">
    <source>
        <dbReference type="ARBA" id="ARBA00022679"/>
    </source>
</evidence>
<protein>
    <recommendedName>
        <fullName evidence="4">Glycosyltransferase</fullName>
    </recommendedName>
</protein>
<feature type="non-terminal residue" evidence="3">
    <location>
        <position position="1"/>
    </location>
</feature>
<keyword evidence="2" id="KW-0808">Transferase</keyword>
<dbReference type="PANTHER" id="PTHR34136:SF1">
    <property type="entry name" value="UDP-N-ACETYL-D-MANNOSAMINURONIC ACID TRANSFERASE"/>
    <property type="match status" value="1"/>
</dbReference>
<dbReference type="GO" id="GO:0016758">
    <property type="term" value="F:hexosyltransferase activity"/>
    <property type="evidence" value="ECO:0007669"/>
    <property type="project" value="TreeGrafter"/>
</dbReference>
<comment type="caution">
    <text evidence="3">The sequence shown here is derived from an EMBL/GenBank/DDBJ whole genome shotgun (WGS) entry which is preliminary data.</text>
</comment>
<dbReference type="InterPro" id="IPR004629">
    <property type="entry name" value="WecG_TagA_CpsF"/>
</dbReference>
<keyword evidence="1" id="KW-0328">Glycosyltransferase</keyword>
<reference evidence="3" key="1">
    <citation type="journal article" date="2014" name="Front. Microbiol.">
        <title>High frequency of phylogenetically diverse reductive dehalogenase-homologous genes in deep subseafloor sedimentary metagenomes.</title>
        <authorList>
            <person name="Kawai M."/>
            <person name="Futagami T."/>
            <person name="Toyoda A."/>
            <person name="Takaki Y."/>
            <person name="Nishi S."/>
            <person name="Hori S."/>
            <person name="Arai W."/>
            <person name="Tsubouchi T."/>
            <person name="Morono Y."/>
            <person name="Uchiyama I."/>
            <person name="Ito T."/>
            <person name="Fujiyama A."/>
            <person name="Inagaki F."/>
            <person name="Takami H."/>
        </authorList>
    </citation>
    <scope>NUCLEOTIDE SEQUENCE</scope>
    <source>
        <strain evidence="3">Expedition CK06-06</strain>
    </source>
</reference>
<proteinExistence type="predicted"/>
<accession>X1CWP4</accession>
<dbReference type="CDD" id="cd06533">
    <property type="entry name" value="Glyco_transf_WecG_TagA"/>
    <property type="match status" value="1"/>
</dbReference>